<feature type="compositionally biased region" description="Pro residues" evidence="1">
    <location>
        <begin position="155"/>
        <end position="164"/>
    </location>
</feature>
<evidence type="ECO:0000256" key="1">
    <source>
        <dbReference type="SAM" id="MobiDB-lite"/>
    </source>
</evidence>
<protein>
    <submittedName>
        <fullName evidence="2">Uncharacterized protein</fullName>
    </submittedName>
</protein>
<name>A0ABQ3PD26_9ACTN</name>
<dbReference type="EMBL" id="BNDW01000033">
    <property type="protein sequence ID" value="GHI22917.1"/>
    <property type="molecule type" value="Genomic_DNA"/>
</dbReference>
<sequence>MHAHDTDEDLVDVNPHNPAGSLPVFRWRQAGPGLATRRQLREMGLRPGGQEPAARIECRGGKRFAWLYRTDLAKPKRPMTLAKESRARQGDGLLVRRAPAPAAGATSTASRSRPWARAWRWPRRHARRPRTPTPLPRPRTCWPPDPRGPLMQATVPPPSPPYSD</sequence>
<dbReference type="NCBIfam" id="NF041638">
    <property type="entry name" value="QRL_CxxC_CxxC"/>
    <property type="match status" value="1"/>
</dbReference>
<accession>A0ABQ3PD26</accession>
<feature type="compositionally biased region" description="Basic residues" evidence="1">
    <location>
        <begin position="120"/>
        <end position="130"/>
    </location>
</feature>
<feature type="compositionally biased region" description="Pro residues" evidence="1">
    <location>
        <begin position="131"/>
        <end position="147"/>
    </location>
</feature>
<feature type="compositionally biased region" description="Low complexity" evidence="1">
    <location>
        <begin position="96"/>
        <end position="119"/>
    </location>
</feature>
<dbReference type="Proteomes" id="UP001052739">
    <property type="component" value="Unassembled WGS sequence"/>
</dbReference>
<organism evidence="2 3">
    <name type="scientific">Streptomyces hydrogenans</name>
    <dbReference type="NCBI Taxonomy" id="1873719"/>
    <lineage>
        <taxon>Bacteria</taxon>
        <taxon>Bacillati</taxon>
        <taxon>Actinomycetota</taxon>
        <taxon>Actinomycetes</taxon>
        <taxon>Kitasatosporales</taxon>
        <taxon>Streptomycetaceae</taxon>
        <taxon>Streptomyces</taxon>
    </lineage>
</organism>
<evidence type="ECO:0000313" key="2">
    <source>
        <dbReference type="EMBL" id="GHI22917.1"/>
    </source>
</evidence>
<dbReference type="InterPro" id="IPR048142">
    <property type="entry name" value="QRL_CxxC_CxxC"/>
</dbReference>
<comment type="caution">
    <text evidence="2">The sequence shown here is derived from an EMBL/GenBank/DDBJ whole genome shotgun (WGS) entry which is preliminary data.</text>
</comment>
<evidence type="ECO:0000313" key="3">
    <source>
        <dbReference type="Proteomes" id="UP001052739"/>
    </source>
</evidence>
<feature type="region of interest" description="Disordered" evidence="1">
    <location>
        <begin position="77"/>
        <end position="164"/>
    </location>
</feature>
<dbReference type="RefSeq" id="WP_308076679.1">
    <property type="nucleotide sequence ID" value="NZ_BNDW01000033.1"/>
</dbReference>
<reference evidence="2" key="1">
    <citation type="submission" date="2024-05" db="EMBL/GenBank/DDBJ databases">
        <title>Whole genome shotgun sequence of Streptomyces hydrogenans NBRC 13475.</title>
        <authorList>
            <person name="Komaki H."/>
            <person name="Tamura T."/>
        </authorList>
    </citation>
    <scope>NUCLEOTIDE SEQUENCE</scope>
    <source>
        <strain evidence="2">NBRC 13475</strain>
    </source>
</reference>
<proteinExistence type="predicted"/>
<gene>
    <name evidence="2" type="ORF">Shyd_42880</name>
</gene>
<keyword evidence="3" id="KW-1185">Reference proteome</keyword>